<reference evidence="1 2" key="1">
    <citation type="submission" date="2019-10" db="EMBL/GenBank/DDBJ databases">
        <title>Cognatihalovulum marinum gen. nov. sp. nov., a new member of the family Rhodobacteraceae isolated from deep seawater of the Northwest Indian Ocean.</title>
        <authorList>
            <person name="Ruan C."/>
            <person name="Wang J."/>
            <person name="Zheng X."/>
            <person name="Song L."/>
            <person name="Zhu Y."/>
            <person name="Huang Y."/>
            <person name="Lu Z."/>
            <person name="Du W."/>
            <person name="Huang L."/>
            <person name="Dai X."/>
        </authorList>
    </citation>
    <scope>NUCLEOTIDE SEQUENCE [LARGE SCALE GENOMIC DNA]</scope>
    <source>
        <strain evidence="1 2">2CG4</strain>
    </source>
</reference>
<evidence type="ECO:0000313" key="1">
    <source>
        <dbReference type="EMBL" id="MSU90810.1"/>
    </source>
</evidence>
<name>A0A6L5Z3Z2_9RHOB</name>
<accession>A0A6L5Z3Z2</accession>
<keyword evidence="2" id="KW-1185">Reference proteome</keyword>
<dbReference type="AlphaFoldDB" id="A0A6L5Z3Z2"/>
<dbReference type="RefSeq" id="WP_154447314.1">
    <property type="nucleotide sequence ID" value="NZ_WIND01000012.1"/>
</dbReference>
<organism evidence="1 2">
    <name type="scientific">Halovulum marinum</name>
    <dbReference type="NCBI Taxonomy" id="2662447"/>
    <lineage>
        <taxon>Bacteria</taxon>
        <taxon>Pseudomonadati</taxon>
        <taxon>Pseudomonadota</taxon>
        <taxon>Alphaproteobacteria</taxon>
        <taxon>Rhodobacterales</taxon>
        <taxon>Paracoccaceae</taxon>
        <taxon>Halovulum</taxon>
    </lineage>
</organism>
<sequence length="113" mass="12069">MRLWVRLATFFLSLVLTAGVLMHEVASAQMSIDMAATPAVERQDEVCPACPQDTDEQVVCDLDCTVPLLFTATSTAAVPQIVAATGLVWPADATVRTRQPGFDPAPPRATILS</sequence>
<proteinExistence type="predicted"/>
<gene>
    <name evidence="1" type="ORF">GE300_14495</name>
</gene>
<dbReference type="EMBL" id="WIND01000012">
    <property type="protein sequence ID" value="MSU90810.1"/>
    <property type="molecule type" value="Genomic_DNA"/>
</dbReference>
<protein>
    <submittedName>
        <fullName evidence="1">Uncharacterized protein</fullName>
    </submittedName>
</protein>
<comment type="caution">
    <text evidence="1">The sequence shown here is derived from an EMBL/GenBank/DDBJ whole genome shotgun (WGS) entry which is preliminary data.</text>
</comment>
<dbReference type="Proteomes" id="UP000474957">
    <property type="component" value="Unassembled WGS sequence"/>
</dbReference>
<evidence type="ECO:0000313" key="2">
    <source>
        <dbReference type="Proteomes" id="UP000474957"/>
    </source>
</evidence>